<accession>H1FX63</accession>
<sequence length="257" mass="31109">MKISLQEQDYDYKNRLTRAIYKSLFYENKHRKKALVSITLGNERNSSIGDECLDSLFELRKVMMKKLKSYSRAKDKNKTSIAYFTQIEFGESDGEFKPSKGYSFNPHIHIQFFYDDFAPIEKTLLFLKENCIYKNSDVTHPKCNKLTKYEYVIKEYYRPYDEEYEIRKKERLMGKPMYTASRKELPNYVIKYIYRYLNIHLKYIWKTFKNEENYLYILKQIDKKNIIIEEKDSTLSDDYIVVNNKSIMIDIESMLYE</sequence>
<evidence type="ECO:0000313" key="2">
    <source>
        <dbReference type="Proteomes" id="UP000006431"/>
    </source>
</evidence>
<dbReference type="RefSeq" id="WP_008340730.1">
    <property type="nucleotide sequence ID" value="NZ_AFRZ01000001.1"/>
</dbReference>
<gene>
    <name evidence="1" type="ORF">SMGD1_0846</name>
</gene>
<dbReference type="AlphaFoldDB" id="H1FX63"/>
<dbReference type="Proteomes" id="UP000006431">
    <property type="component" value="Unassembled WGS sequence"/>
</dbReference>
<evidence type="ECO:0000313" key="1">
    <source>
        <dbReference type="EMBL" id="EHP29373.1"/>
    </source>
</evidence>
<keyword evidence="2" id="KW-1185">Reference proteome</keyword>
<dbReference type="PATRIC" id="fig|929558.5.peg.845"/>
<dbReference type="HOGENOM" id="CLU_1081530_0_0_7"/>
<reference evidence="1 2" key="1">
    <citation type="journal article" date="2012" name="Proc. Natl. Acad. Sci. U.S.A.">
        <title>Genome and physiology of a model Epsilonproteobacterium responsible for sulfide detoxification in marine oxygen depletion zones.</title>
        <authorList>
            <person name="Grote J."/>
            <person name="Schott T."/>
            <person name="Bruckner C.G."/>
            <person name="Glockner F.O."/>
            <person name="Jost G."/>
            <person name="Teeling H."/>
            <person name="Labrenz M."/>
            <person name="Jurgens K."/>
        </authorList>
    </citation>
    <scope>NUCLEOTIDE SEQUENCE [LARGE SCALE GENOMIC DNA]</scope>
    <source>
        <strain evidence="1 2">GD1</strain>
    </source>
</reference>
<organism evidence="1 2">
    <name type="scientific">Sulfurimonas gotlandica (strain DSM 19862 / JCM 16533 / GD1)</name>
    <dbReference type="NCBI Taxonomy" id="929558"/>
    <lineage>
        <taxon>Bacteria</taxon>
        <taxon>Pseudomonadati</taxon>
        <taxon>Campylobacterota</taxon>
        <taxon>Epsilonproteobacteria</taxon>
        <taxon>Campylobacterales</taxon>
        <taxon>Sulfurimonadaceae</taxon>
        <taxon>Sulfurimonas</taxon>
    </lineage>
</organism>
<comment type="caution">
    <text evidence="1">The sequence shown here is derived from an EMBL/GenBank/DDBJ whole genome shotgun (WGS) entry which is preliminary data.</text>
</comment>
<dbReference type="EMBL" id="AFRZ01000001">
    <property type="protein sequence ID" value="EHP29373.1"/>
    <property type="molecule type" value="Genomic_DNA"/>
</dbReference>
<protein>
    <submittedName>
        <fullName evidence="1">Uncharacterized protein</fullName>
    </submittedName>
</protein>
<name>H1FX63_SULGG</name>
<proteinExistence type="predicted"/>
<dbReference type="STRING" id="929558.SMGD1_0846"/>